<evidence type="ECO:0000256" key="5">
    <source>
        <dbReference type="ARBA" id="ARBA00022741"/>
    </source>
</evidence>
<evidence type="ECO:0000256" key="2">
    <source>
        <dbReference type="ARBA" id="ARBA00007381"/>
    </source>
</evidence>
<keyword evidence="5 9" id="KW-0547">Nucleotide-binding</keyword>
<dbReference type="Proteomes" id="UP000204391">
    <property type="component" value="Chromosome"/>
</dbReference>
<keyword evidence="13" id="KW-1185">Reference proteome</keyword>
<reference evidence="12 13" key="1">
    <citation type="journal article" date="2003" name="Int. J. Syst. Evol. Microbiol.">
        <title>Virgibacillus carmonensis sp. nov., Virgibacillus necropolis sp. nov. and Virgibacillus picturae sp. nov., three novel species isolated from deteriorated mural paintings, transfer of the species of the genus salibacillus to Virgibacillus, as Virgibacillus marismortui comb. nov. and Virgibacillus salexigens comb. nov., and emended description of the genus Virgibacillus.</title>
        <authorList>
            <person name="Heyrman J."/>
            <person name="Logan N.A."/>
            <person name="Busse H.J."/>
            <person name="Balcaen A."/>
            <person name="Lebbe L."/>
            <person name="Rodriguez-Diaz M."/>
            <person name="Swings J."/>
            <person name="De Vos P."/>
        </authorList>
    </citation>
    <scope>NUCLEOTIDE SEQUENCE [LARGE SCALE GENOMIC DNA]</scope>
    <source>
        <strain evidence="12 13">LMG 19488</strain>
    </source>
</reference>
<dbReference type="Gene3D" id="3.90.640.10">
    <property type="entry name" value="Actin, Chain A, domain 4"/>
    <property type="match status" value="1"/>
</dbReference>
<dbReference type="InterPro" id="IPR012725">
    <property type="entry name" value="Chaperone_DnaK"/>
</dbReference>
<dbReference type="SUPFAM" id="SSF100934">
    <property type="entry name" value="Heat shock protein 70kD (HSP70), C-terminal subdomain"/>
    <property type="match status" value="1"/>
</dbReference>
<evidence type="ECO:0000256" key="6">
    <source>
        <dbReference type="ARBA" id="ARBA00022840"/>
    </source>
</evidence>
<sequence>MGKIIGIDLGTTNSCVSVMEGGEAVVIPNPEGNRTTPSVVSFKNGERQVGEVAKRQAITNPNTIQSIKRHMGTDYSVKIDDKEYSPQEVSAIILQYIKSYAEDYLGEKVEKAVITVPAYFNDAERQATKDAGKIAGLEVERIINEPTAAALAYGIDKSDQDQTILVYDLGGGTFDVSILDIGDGTFEVVSTAGDNRLGGDDFDEVIIKHMVAEFKKENGIDLSKDKMATQRLKDAAEKAKKDLSGVAQTQISLPFITAGEAGPLHLEMSITRAKFDELSSELVERTMVPTRKALKDAGLSSSEVHKVILVGGSTRIPAVQEAIKRETGKDPSKGVNPDEVVALGAAIQGGVLQGDVKDVVLLDVTPLSLGIETMGSVFTKLIERNTTIPTSHSQVFSTAADNQTATDIHVLQGEREMAADNKTLGRFQLTDIPPAPRGVPQIEVSFDIDANGIVNVRAKDMGTNKEQSITIKSSSGLSDEEVEKMVQEAEENAESDKKRREEVELRNEADQLIFTTDKTIKDLGDKVSDEEKEKAEAAKEELKKAIESDDLEEIKTKKDALQEQVQQLSVKLYEQMQQDAEAQAGQEGQEASKDDDVEDADYEEVNDDDKDKK</sequence>
<dbReference type="Gene3D" id="3.30.420.40">
    <property type="match status" value="2"/>
</dbReference>
<comment type="function">
    <text evidence="1 9">Acts as a chaperone.</text>
</comment>
<evidence type="ECO:0000313" key="12">
    <source>
        <dbReference type="EMBL" id="ASN05183.1"/>
    </source>
</evidence>
<dbReference type="SUPFAM" id="SSF100920">
    <property type="entry name" value="Heat shock protein 70kD (HSP70), peptide-binding domain"/>
    <property type="match status" value="1"/>
</dbReference>
<dbReference type="CDD" id="cd10234">
    <property type="entry name" value="ASKHA_NBD_HSP70_DnaK-like"/>
    <property type="match status" value="1"/>
</dbReference>
<dbReference type="EMBL" id="CP022437">
    <property type="protein sequence ID" value="ASN05183.1"/>
    <property type="molecule type" value="Genomic_DNA"/>
</dbReference>
<evidence type="ECO:0000256" key="7">
    <source>
        <dbReference type="ARBA" id="ARBA00023016"/>
    </source>
</evidence>
<feature type="region of interest" description="Disordered" evidence="11">
    <location>
        <begin position="577"/>
        <end position="613"/>
    </location>
</feature>
<dbReference type="GO" id="GO:0140662">
    <property type="term" value="F:ATP-dependent protein folding chaperone"/>
    <property type="evidence" value="ECO:0007669"/>
    <property type="project" value="InterPro"/>
</dbReference>
<feature type="compositionally biased region" description="Acidic residues" evidence="11">
    <location>
        <begin position="593"/>
        <end position="613"/>
    </location>
</feature>
<dbReference type="PRINTS" id="PR00301">
    <property type="entry name" value="HEATSHOCK70"/>
</dbReference>
<feature type="modified residue" description="Phosphothreonine; by autocatalysis" evidence="9">
    <location>
        <position position="173"/>
    </location>
</feature>
<evidence type="ECO:0000313" key="13">
    <source>
        <dbReference type="Proteomes" id="UP000204391"/>
    </source>
</evidence>
<comment type="induction">
    <text evidence="9">By stress conditions e.g. heat shock.</text>
</comment>
<dbReference type="NCBIfam" id="TIGR02350">
    <property type="entry name" value="prok_dnaK"/>
    <property type="match status" value="1"/>
</dbReference>
<dbReference type="GO" id="GO:0051082">
    <property type="term" value="F:unfolded protein binding"/>
    <property type="evidence" value="ECO:0007669"/>
    <property type="project" value="InterPro"/>
</dbReference>
<dbReference type="InterPro" id="IPR018181">
    <property type="entry name" value="Heat_shock_70_CS"/>
</dbReference>
<keyword evidence="7 9" id="KW-0346">Stress response</keyword>
<gene>
    <name evidence="9" type="primary">dnaK</name>
    <name evidence="12" type="ORF">CFK40_09215</name>
</gene>
<evidence type="ECO:0000256" key="9">
    <source>
        <dbReference type="HAMAP-Rule" id="MF_00332"/>
    </source>
</evidence>
<keyword evidence="6 9" id="KW-0067">ATP-binding</keyword>
<evidence type="ECO:0000256" key="3">
    <source>
        <dbReference type="ARBA" id="ARBA00014415"/>
    </source>
</evidence>
<dbReference type="RefSeq" id="WP_089532033.1">
    <property type="nucleotide sequence ID" value="NZ_CP022437.1"/>
</dbReference>
<dbReference type="Gene3D" id="1.20.1270.10">
    <property type="match status" value="1"/>
</dbReference>
<evidence type="ECO:0000256" key="11">
    <source>
        <dbReference type="SAM" id="MobiDB-lite"/>
    </source>
</evidence>
<keyword evidence="4 9" id="KW-0597">Phosphoprotein</keyword>
<dbReference type="FunFam" id="3.30.420.40:FF:000071">
    <property type="entry name" value="Molecular chaperone DnaK"/>
    <property type="match status" value="1"/>
</dbReference>
<dbReference type="AlphaFoldDB" id="A0A221MC09"/>
<dbReference type="FunFam" id="2.60.34.10:FF:000014">
    <property type="entry name" value="Chaperone protein DnaK HSP70"/>
    <property type="match status" value="1"/>
</dbReference>
<dbReference type="Pfam" id="PF00012">
    <property type="entry name" value="HSP70"/>
    <property type="match status" value="2"/>
</dbReference>
<dbReference type="InterPro" id="IPR013126">
    <property type="entry name" value="Hsp_70_fam"/>
</dbReference>
<dbReference type="InterPro" id="IPR029047">
    <property type="entry name" value="HSP70_peptide-bd_sf"/>
</dbReference>
<proteinExistence type="evidence at transcript level"/>
<dbReference type="FunFam" id="3.90.640.10:FF:000003">
    <property type="entry name" value="Molecular chaperone DnaK"/>
    <property type="match status" value="1"/>
</dbReference>
<dbReference type="Gene3D" id="2.60.34.10">
    <property type="entry name" value="Substrate Binding Domain Of DNAk, Chain A, domain 1"/>
    <property type="match status" value="1"/>
</dbReference>
<evidence type="ECO:0000256" key="1">
    <source>
        <dbReference type="ARBA" id="ARBA00002290"/>
    </source>
</evidence>
<dbReference type="NCBIfam" id="NF001413">
    <property type="entry name" value="PRK00290.1"/>
    <property type="match status" value="1"/>
</dbReference>
<dbReference type="SUPFAM" id="SSF53067">
    <property type="entry name" value="Actin-like ATPase domain"/>
    <property type="match status" value="2"/>
</dbReference>
<dbReference type="PANTHER" id="PTHR19375">
    <property type="entry name" value="HEAT SHOCK PROTEIN 70KDA"/>
    <property type="match status" value="1"/>
</dbReference>
<organism evidence="12 13">
    <name type="scientific">Virgibacillus necropolis</name>
    <dbReference type="NCBI Taxonomy" id="163877"/>
    <lineage>
        <taxon>Bacteria</taxon>
        <taxon>Bacillati</taxon>
        <taxon>Bacillota</taxon>
        <taxon>Bacilli</taxon>
        <taxon>Bacillales</taxon>
        <taxon>Bacillaceae</taxon>
        <taxon>Virgibacillus</taxon>
    </lineage>
</organism>
<dbReference type="PROSITE" id="PS00329">
    <property type="entry name" value="HSP70_2"/>
    <property type="match status" value="1"/>
</dbReference>
<name>A0A221MC09_9BACI</name>
<dbReference type="KEGG" id="vne:CFK40_09215"/>
<evidence type="ECO:0000256" key="8">
    <source>
        <dbReference type="ARBA" id="ARBA00023186"/>
    </source>
</evidence>
<feature type="compositionally biased region" description="Low complexity" evidence="11">
    <location>
        <begin position="577"/>
        <end position="589"/>
    </location>
</feature>
<dbReference type="PROSITE" id="PS00297">
    <property type="entry name" value="HSP70_1"/>
    <property type="match status" value="1"/>
</dbReference>
<dbReference type="GO" id="GO:0005524">
    <property type="term" value="F:ATP binding"/>
    <property type="evidence" value="ECO:0007669"/>
    <property type="project" value="UniProtKB-UniRule"/>
</dbReference>
<dbReference type="PROSITE" id="PS01036">
    <property type="entry name" value="HSP70_3"/>
    <property type="match status" value="1"/>
</dbReference>
<accession>A0A221MC09</accession>
<evidence type="ECO:0000256" key="10">
    <source>
        <dbReference type="RuleBase" id="RU003322"/>
    </source>
</evidence>
<dbReference type="FunFam" id="1.20.1270.10:FF:000001">
    <property type="entry name" value="Molecular chaperone DnaK"/>
    <property type="match status" value="1"/>
</dbReference>
<dbReference type="HAMAP" id="MF_00332">
    <property type="entry name" value="DnaK"/>
    <property type="match status" value="1"/>
</dbReference>
<protein>
    <recommendedName>
        <fullName evidence="3 9">Chaperone protein DnaK</fullName>
    </recommendedName>
    <alternativeName>
        <fullName evidence="9">HSP70</fullName>
    </alternativeName>
    <alternativeName>
        <fullName evidence="9">Heat shock 70 kDa protein</fullName>
    </alternativeName>
    <alternativeName>
        <fullName evidence="9">Heat shock protein 70</fullName>
    </alternativeName>
</protein>
<dbReference type="OrthoDB" id="9766019at2"/>
<keyword evidence="8 9" id="KW-0143">Chaperone</keyword>
<comment type="similarity">
    <text evidence="2 9 10">Belongs to the heat shock protein 70 family.</text>
</comment>
<evidence type="ECO:0000256" key="4">
    <source>
        <dbReference type="ARBA" id="ARBA00022553"/>
    </source>
</evidence>
<dbReference type="InterPro" id="IPR029048">
    <property type="entry name" value="HSP70_C_sf"/>
</dbReference>
<dbReference type="InterPro" id="IPR043129">
    <property type="entry name" value="ATPase_NBD"/>
</dbReference>